<sequence>MSKPISVALPSAATPSSRAMVDTSTGAVVAFSSARPSSCCTRSACVLGWVASRDMIRAASTAAPRNISSASSANGCEPCWTQIVPANTGGRSAPTPG</sequence>
<name>A0A916LE99_MYCTX</name>
<dbReference type="Proteomes" id="UP000039021">
    <property type="component" value="Unassembled WGS sequence"/>
</dbReference>
<evidence type="ECO:0000313" key="2">
    <source>
        <dbReference type="Proteomes" id="UP000039021"/>
    </source>
</evidence>
<comment type="caution">
    <text evidence="1">The sequence shown here is derived from an EMBL/GenBank/DDBJ whole genome shotgun (WGS) entry which is preliminary data.</text>
</comment>
<reference evidence="2" key="1">
    <citation type="submission" date="2015-03" db="EMBL/GenBank/DDBJ databases">
        <authorList>
            <consortium name="Pathogen Informatics"/>
        </authorList>
    </citation>
    <scope>NUCLEOTIDE SEQUENCE [LARGE SCALE GENOMIC DNA]</scope>
    <source>
        <strain evidence="2">N09902308</strain>
    </source>
</reference>
<dbReference type="AlphaFoldDB" id="A0A916LE99"/>
<dbReference type="EMBL" id="CSBK01002227">
    <property type="protein sequence ID" value="COZ61678.1"/>
    <property type="molecule type" value="Genomic_DNA"/>
</dbReference>
<gene>
    <name evidence="1" type="ORF">ERS007739_03954</name>
</gene>
<evidence type="ECO:0000313" key="1">
    <source>
        <dbReference type="EMBL" id="COZ61678.1"/>
    </source>
</evidence>
<accession>A0A916LE99</accession>
<protein>
    <submittedName>
        <fullName evidence="1">Uncharacterized protein</fullName>
    </submittedName>
</protein>
<proteinExistence type="predicted"/>
<organism evidence="1 2">
    <name type="scientific">Mycobacterium tuberculosis</name>
    <dbReference type="NCBI Taxonomy" id="1773"/>
    <lineage>
        <taxon>Bacteria</taxon>
        <taxon>Bacillati</taxon>
        <taxon>Actinomycetota</taxon>
        <taxon>Actinomycetes</taxon>
        <taxon>Mycobacteriales</taxon>
        <taxon>Mycobacteriaceae</taxon>
        <taxon>Mycobacterium</taxon>
        <taxon>Mycobacterium tuberculosis complex</taxon>
    </lineage>
</organism>